<proteinExistence type="predicted"/>
<accession>A0AA49X556</accession>
<organism evidence="1">
    <name type="scientific">Firmicutes phage HS18</name>
    <dbReference type="NCBI Taxonomy" id="3056396"/>
    <lineage>
        <taxon>Viruses</taxon>
    </lineage>
</organism>
<reference evidence="1" key="1">
    <citation type="submission" date="2023-04" db="EMBL/GenBank/DDBJ databases">
        <title>The human skin virome in hidradenitis suppurativa patients.</title>
        <authorList>
            <person name="Jansen D."/>
        </authorList>
    </citation>
    <scope>NUCLEOTIDE SEQUENCE</scope>
    <source>
        <strain evidence="1">VC4_HSPhageC</strain>
    </source>
</reference>
<evidence type="ECO:0000313" key="1">
    <source>
        <dbReference type="EMBL" id="WLJ26398.1"/>
    </source>
</evidence>
<name>A0AA49X556_9VIRU</name>
<sequence>MKKEQSKKSRAIYTIIVIVLLAFIFKQCFSSTPSEKKVYETSSEWLENDSSVKSALVVIAEKVIKEQEKVEVKMHWSENKYAANDKGIYDTNGKFYKYDYKVQGNYTDKSTNKICNFTIDVAFEDDEAMKKSSPYAVLFYDNAVSGKSFNHIDIQKLMNK</sequence>
<protein>
    <submittedName>
        <fullName evidence="1">Uncharacterized protein</fullName>
    </submittedName>
</protein>
<dbReference type="EMBL" id="OQ890326">
    <property type="protein sequence ID" value="WLJ26398.1"/>
    <property type="molecule type" value="Genomic_DNA"/>
</dbReference>